<name>A0A0B7H9Q0_9FLAO</name>
<reference evidence="4 5" key="1">
    <citation type="submission" date="2015-01" db="EMBL/GenBank/DDBJ databases">
        <authorList>
            <person name="MANFREDI Pablo"/>
        </authorList>
    </citation>
    <scope>NUCLEOTIDE SEQUENCE [LARGE SCALE GENOMIC DNA]</scope>
    <source>
        <strain evidence="3 5">Ccy74</strain>
        <strain evidence="2 4">Ccyn2B</strain>
    </source>
</reference>
<dbReference type="RefSeq" id="WP_018280321.1">
    <property type="nucleotide sequence ID" value="NZ_BOQG01000007.1"/>
</dbReference>
<dbReference type="Proteomes" id="UP000038083">
    <property type="component" value="Unassembled WGS sequence"/>
</dbReference>
<dbReference type="eggNOG" id="ENOG502ZRPA">
    <property type="taxonomic scope" value="Bacteria"/>
</dbReference>
<dbReference type="EMBL" id="CDOG01000005">
    <property type="protein sequence ID" value="CEN35601.1"/>
    <property type="molecule type" value="Genomic_DNA"/>
</dbReference>
<dbReference type="AlphaFoldDB" id="A0A0B7H9Q0"/>
<evidence type="ECO:0000313" key="4">
    <source>
        <dbReference type="Proteomes" id="UP000038055"/>
    </source>
</evidence>
<feature type="domain" description="Imm-5-like" evidence="1">
    <location>
        <begin position="21"/>
        <end position="148"/>
    </location>
</feature>
<evidence type="ECO:0000313" key="2">
    <source>
        <dbReference type="EMBL" id="CEN35249.1"/>
    </source>
</evidence>
<accession>A0A0B7H9Q0</accession>
<dbReference type="InterPro" id="IPR048667">
    <property type="entry name" value="Imm5-like"/>
</dbReference>
<dbReference type="Pfam" id="PF21805">
    <property type="entry name" value="Imm5_like"/>
    <property type="match status" value="1"/>
</dbReference>
<organism evidence="2 4">
    <name type="scientific">Capnocytophaga cynodegmi</name>
    <dbReference type="NCBI Taxonomy" id="28189"/>
    <lineage>
        <taxon>Bacteria</taxon>
        <taxon>Pseudomonadati</taxon>
        <taxon>Bacteroidota</taxon>
        <taxon>Flavobacteriia</taxon>
        <taxon>Flavobacteriales</taxon>
        <taxon>Flavobacteriaceae</taxon>
        <taxon>Capnocytophaga</taxon>
    </lineage>
</organism>
<evidence type="ECO:0000313" key="3">
    <source>
        <dbReference type="EMBL" id="CEN35601.1"/>
    </source>
</evidence>
<dbReference type="STRING" id="28189.CCYN74_130078"/>
<sequence>MEKPKIKILDNSVLRAELFELTKNVSQIQLANWAMNCAKHILNLSPIEINLNVVNLGFQTNILWQNQNATVHEVRQIGFKIHEEARNTENEIAKNVLRTIGQAVAVGHMKEHAMVCSDYAIKTIQLHSENNLETITSERQWQIDELKKILNEKI</sequence>
<gene>
    <name evidence="2" type="ORF">CCYN2B_250074</name>
    <name evidence="3" type="ORF">CCYN74_130078</name>
</gene>
<evidence type="ECO:0000259" key="1">
    <source>
        <dbReference type="Pfam" id="PF21805"/>
    </source>
</evidence>
<keyword evidence="4" id="KW-1185">Reference proteome</keyword>
<dbReference type="OrthoDB" id="2222991at2"/>
<evidence type="ECO:0000313" key="5">
    <source>
        <dbReference type="Proteomes" id="UP000038083"/>
    </source>
</evidence>
<dbReference type="Proteomes" id="UP000038055">
    <property type="component" value="Unassembled WGS sequence"/>
</dbReference>
<protein>
    <recommendedName>
        <fullName evidence="1">Imm-5-like domain-containing protein</fullName>
    </recommendedName>
</protein>
<proteinExistence type="predicted"/>
<dbReference type="EMBL" id="CDOD01000018">
    <property type="protein sequence ID" value="CEN35249.1"/>
    <property type="molecule type" value="Genomic_DNA"/>
</dbReference>